<evidence type="ECO:0008006" key="3">
    <source>
        <dbReference type="Google" id="ProtNLM"/>
    </source>
</evidence>
<dbReference type="PANTHER" id="PTHR34448:SF1">
    <property type="entry name" value="BLL6088 PROTEIN"/>
    <property type="match status" value="1"/>
</dbReference>
<protein>
    <recommendedName>
        <fullName evidence="3">Leucyl aminopeptidase</fullName>
    </recommendedName>
</protein>
<gene>
    <name evidence="2" type="ORF">S06H3_58408</name>
</gene>
<dbReference type="SUPFAM" id="SSF144052">
    <property type="entry name" value="Thermophilic metalloprotease-like"/>
    <property type="match status" value="1"/>
</dbReference>
<sequence length="102" mass="11123">MKKGEAIEILGKHSGKLTRMLDKVGKRAYNLAEFGIGTNQNARLIGNVLEDEKVLGTCHIALGDNSTFGGRVRAGIHVDGIFLKPTVKFDGKMIMERGKLKV</sequence>
<keyword evidence="1" id="KW-0479">Metal-binding</keyword>
<reference evidence="2" key="1">
    <citation type="journal article" date="2014" name="Front. Microbiol.">
        <title>High frequency of phylogenetically diverse reductive dehalogenase-homologous genes in deep subseafloor sedimentary metagenomes.</title>
        <authorList>
            <person name="Kawai M."/>
            <person name="Futagami T."/>
            <person name="Toyoda A."/>
            <person name="Takaki Y."/>
            <person name="Nishi S."/>
            <person name="Hori S."/>
            <person name="Arai W."/>
            <person name="Tsubouchi T."/>
            <person name="Morono Y."/>
            <person name="Uchiyama I."/>
            <person name="Ito T."/>
            <person name="Fujiyama A."/>
            <person name="Inagaki F."/>
            <person name="Takami H."/>
        </authorList>
    </citation>
    <scope>NUCLEOTIDE SEQUENCE</scope>
    <source>
        <strain evidence="2">Expedition CK06-06</strain>
    </source>
</reference>
<name>X1RG46_9ZZZZ</name>
<dbReference type="GO" id="GO:0046872">
    <property type="term" value="F:metal ion binding"/>
    <property type="evidence" value="ECO:0007669"/>
    <property type="project" value="UniProtKB-KW"/>
</dbReference>
<comment type="caution">
    <text evidence="2">The sequence shown here is derived from an EMBL/GenBank/DDBJ whole genome shotgun (WGS) entry which is preliminary data.</text>
</comment>
<organism evidence="2">
    <name type="scientific">marine sediment metagenome</name>
    <dbReference type="NCBI Taxonomy" id="412755"/>
    <lineage>
        <taxon>unclassified sequences</taxon>
        <taxon>metagenomes</taxon>
        <taxon>ecological metagenomes</taxon>
    </lineage>
</organism>
<dbReference type="InterPro" id="IPR052170">
    <property type="entry name" value="M29_Exopeptidase"/>
</dbReference>
<proteinExistence type="predicted"/>
<accession>X1RG46</accession>
<evidence type="ECO:0000256" key="1">
    <source>
        <dbReference type="ARBA" id="ARBA00022723"/>
    </source>
</evidence>
<dbReference type="AlphaFoldDB" id="X1RG46"/>
<evidence type="ECO:0000313" key="2">
    <source>
        <dbReference type="EMBL" id="GAI54554.1"/>
    </source>
</evidence>
<dbReference type="PANTHER" id="PTHR34448">
    <property type="entry name" value="AMINOPEPTIDASE"/>
    <property type="match status" value="1"/>
</dbReference>
<dbReference type="EMBL" id="BARV01037806">
    <property type="protein sequence ID" value="GAI54554.1"/>
    <property type="molecule type" value="Genomic_DNA"/>
</dbReference>